<comment type="caution">
    <text evidence="3">The sequence shown here is derived from an EMBL/GenBank/DDBJ whole genome shotgun (WGS) entry which is preliminary data.</text>
</comment>
<dbReference type="EMBL" id="JAATEP010000025">
    <property type="protein sequence ID" value="NJP93907.1"/>
    <property type="molecule type" value="Genomic_DNA"/>
</dbReference>
<keyword evidence="4" id="KW-1185">Reference proteome</keyword>
<dbReference type="RefSeq" id="WP_168014357.1">
    <property type="nucleotide sequence ID" value="NZ_JAATEP010000025.1"/>
</dbReference>
<dbReference type="Pfam" id="PF13191">
    <property type="entry name" value="AAA_16"/>
    <property type="match status" value="1"/>
</dbReference>
<feature type="domain" description="AAA+ ATPase" evidence="2">
    <location>
        <begin position="69"/>
        <end position="203"/>
    </location>
</feature>
<dbReference type="Gene3D" id="1.25.40.10">
    <property type="entry name" value="Tetratricopeptide repeat domain"/>
    <property type="match status" value="2"/>
</dbReference>
<dbReference type="InterPro" id="IPR027417">
    <property type="entry name" value="P-loop_NTPase"/>
</dbReference>
<dbReference type="SUPFAM" id="SSF52540">
    <property type="entry name" value="P-loop containing nucleoside triphosphate hydrolases"/>
    <property type="match status" value="1"/>
</dbReference>
<sequence length="734" mass="80455">MTDDVWIAGLVTALALSLIPSSLAIAWRFASRAKRRPTFLVPTSLPVAPPFLAGREEELRFLTTHIENNARSILIKGEAGIGKSALALTVAHQVAARFTDGQLFTVLNPLRPPGLQIADALGDFVRGLQRGDESVPNSPATLLRRYVNLTRRRRVLVVVDDVPEGMDIHKLVPAGPNCLLIVTSRGEVSGVRFDTRIPLGPLPASDALKLLKDVLGEERTSDEDWTFLISECHSVPLALSLAASALATRTNWRIDEARRRLQEFARQRERRHAAASPYDAVYVFLTEEEKNALRSLAAIDTIEFQPWELAAAAGIDPERGNHLAVRLAGAGLLERRGSAISGLPYFRVVEPVLEYARRLAPLDDPQLRSRRSTQLAIARQERIDRDIIRQIRVDVYTQLQAGQLTSAINTAKDAAQIAADREKRVLKATAYAALSEIYTELGDMAEAEKIAGLAVECGDPGSTARALRCRGRNARRLQQFDQAAHHFDEALRNAAEAGEGYESVRIHTEYAVLEGLRHDLRAAREHLRAAAEQVEREAGASELRIRLAWARSNVETSAGHYGPAERALVEARKTERVGLLQNAWIDHALARNAYVAGNHRKATEHAQAGVSAFQAMHSRYGAALCRHLLGMAALGRNDPAEAAIWLQEAVAAFAVCGDAWVEADASLELARIYRRIGHEQEAPRLVAAAKDAFQRLGDTEGMRRAAAEEMEVAAALARGRRRRALVSNGPAPAT</sequence>
<dbReference type="Gene3D" id="3.40.50.300">
    <property type="entry name" value="P-loop containing nucleotide triphosphate hydrolases"/>
    <property type="match status" value="1"/>
</dbReference>
<gene>
    <name evidence="3" type="ORF">HCN51_31470</name>
</gene>
<protein>
    <recommendedName>
        <fullName evidence="2">AAA+ ATPase domain-containing protein</fullName>
    </recommendedName>
</protein>
<dbReference type="InterPro" id="IPR003593">
    <property type="entry name" value="AAA+_ATPase"/>
</dbReference>
<dbReference type="InterPro" id="IPR011990">
    <property type="entry name" value="TPR-like_helical_dom_sf"/>
</dbReference>
<dbReference type="Proteomes" id="UP000696294">
    <property type="component" value="Unassembled WGS sequence"/>
</dbReference>
<dbReference type="InterPro" id="IPR041664">
    <property type="entry name" value="AAA_16"/>
</dbReference>
<accession>A0ABX1BBL0</accession>
<dbReference type="PANTHER" id="PTHR47691">
    <property type="entry name" value="REGULATOR-RELATED"/>
    <property type="match status" value="1"/>
</dbReference>
<dbReference type="PANTHER" id="PTHR47691:SF3">
    <property type="entry name" value="HTH-TYPE TRANSCRIPTIONAL REGULATOR RV0890C-RELATED"/>
    <property type="match status" value="1"/>
</dbReference>
<feature type="coiled-coil region" evidence="1">
    <location>
        <begin position="513"/>
        <end position="544"/>
    </location>
</feature>
<evidence type="ECO:0000256" key="1">
    <source>
        <dbReference type="SAM" id="Coils"/>
    </source>
</evidence>
<dbReference type="PRINTS" id="PR00364">
    <property type="entry name" value="DISEASERSIST"/>
</dbReference>
<organism evidence="3 4">
    <name type="scientific">Nonomuraea composti</name>
    <dbReference type="NCBI Taxonomy" id="2720023"/>
    <lineage>
        <taxon>Bacteria</taxon>
        <taxon>Bacillati</taxon>
        <taxon>Actinomycetota</taxon>
        <taxon>Actinomycetes</taxon>
        <taxon>Streptosporangiales</taxon>
        <taxon>Streptosporangiaceae</taxon>
        <taxon>Nonomuraea</taxon>
    </lineage>
</organism>
<reference evidence="3 4" key="1">
    <citation type="submission" date="2020-03" db="EMBL/GenBank/DDBJ databases">
        <title>WGS of actinomycetes isolated from Thailand.</title>
        <authorList>
            <person name="Thawai C."/>
        </authorList>
    </citation>
    <scope>NUCLEOTIDE SEQUENCE [LARGE SCALE GENOMIC DNA]</scope>
    <source>
        <strain evidence="3 4">FMUSA5-5</strain>
    </source>
</reference>
<proteinExistence type="predicted"/>
<dbReference type="SUPFAM" id="SSF48452">
    <property type="entry name" value="TPR-like"/>
    <property type="match status" value="2"/>
</dbReference>
<keyword evidence="1" id="KW-0175">Coiled coil</keyword>
<evidence type="ECO:0000313" key="3">
    <source>
        <dbReference type="EMBL" id="NJP93907.1"/>
    </source>
</evidence>
<name>A0ABX1BBL0_9ACTN</name>
<evidence type="ECO:0000259" key="2">
    <source>
        <dbReference type="SMART" id="SM00382"/>
    </source>
</evidence>
<evidence type="ECO:0000313" key="4">
    <source>
        <dbReference type="Proteomes" id="UP000696294"/>
    </source>
</evidence>
<dbReference type="SMART" id="SM00382">
    <property type="entry name" value="AAA"/>
    <property type="match status" value="1"/>
</dbReference>